<protein>
    <submittedName>
        <fullName evidence="1">Uncharacterized protein</fullName>
    </submittedName>
</protein>
<evidence type="ECO:0000313" key="1">
    <source>
        <dbReference type="EMBL" id="CAJ2653281.1"/>
    </source>
</evidence>
<dbReference type="Proteomes" id="UP001177021">
    <property type="component" value="Unassembled WGS sequence"/>
</dbReference>
<name>A0ACB0KAH3_TRIPR</name>
<keyword evidence="2" id="KW-1185">Reference proteome</keyword>
<proteinExistence type="predicted"/>
<comment type="caution">
    <text evidence="1">The sequence shown here is derived from an EMBL/GenBank/DDBJ whole genome shotgun (WGS) entry which is preliminary data.</text>
</comment>
<dbReference type="EMBL" id="CASHSV030000206">
    <property type="protein sequence ID" value="CAJ2653281.1"/>
    <property type="molecule type" value="Genomic_DNA"/>
</dbReference>
<reference evidence="1" key="1">
    <citation type="submission" date="2023-10" db="EMBL/GenBank/DDBJ databases">
        <authorList>
            <person name="Rodriguez Cubillos JULIANA M."/>
            <person name="De Vega J."/>
        </authorList>
    </citation>
    <scope>NUCLEOTIDE SEQUENCE</scope>
</reference>
<accession>A0ACB0KAH3</accession>
<evidence type="ECO:0000313" key="2">
    <source>
        <dbReference type="Proteomes" id="UP001177021"/>
    </source>
</evidence>
<organism evidence="1 2">
    <name type="scientific">Trifolium pratense</name>
    <name type="common">Red clover</name>
    <dbReference type="NCBI Taxonomy" id="57577"/>
    <lineage>
        <taxon>Eukaryota</taxon>
        <taxon>Viridiplantae</taxon>
        <taxon>Streptophyta</taxon>
        <taxon>Embryophyta</taxon>
        <taxon>Tracheophyta</taxon>
        <taxon>Spermatophyta</taxon>
        <taxon>Magnoliopsida</taxon>
        <taxon>eudicotyledons</taxon>
        <taxon>Gunneridae</taxon>
        <taxon>Pentapetalae</taxon>
        <taxon>rosids</taxon>
        <taxon>fabids</taxon>
        <taxon>Fabales</taxon>
        <taxon>Fabaceae</taxon>
        <taxon>Papilionoideae</taxon>
        <taxon>50 kb inversion clade</taxon>
        <taxon>NPAAA clade</taxon>
        <taxon>Hologalegina</taxon>
        <taxon>IRL clade</taxon>
        <taxon>Trifolieae</taxon>
        <taxon>Trifolium</taxon>
    </lineage>
</organism>
<gene>
    <name evidence="1" type="ORF">MILVUS5_LOCUS20655</name>
</gene>
<sequence length="732" mass="79362">MFSLSPFLLFLLTCTLIHQAFCSSNKVRKTYIVYMGSHPKGIDLATLPSIHSTMAQNVLGSDFEPGAVLHSYKKSFNGFVVKLTQDEAEALAEMDDVMSVFPNRKHHLQTTKSWDFIGLPQQVNRMSLESDIIVGVIDTGIWSKSKSFTDEGFGPPPKKWKGSCHNFTCNNKIIGARYFNIEGSYSKKDIKGPTDVDGHGSHCASTVAGNVVSSVSLQGYASGTARGGVPSARIAVYKACWETHCTDADILAAFDEAIVDGVDVISVSLGSNEVVYYEYFVGAINIGSFHAMKRGVFTSNGANNLGPNISSMTNYAPWLLSVAASTFGRKFVTKVQLGNGAVYEGSSINTFDLRKKMFPIIFARDIPNATGGFNSSLSRFCVKDSVDKDAVKGKIVLCEGIIQVGVFSGAAGVIFGDATTKDSPHNFALPATFLSLRDLREIEYYYLKSKRNATATIFKSEEVEDLLSPYIASFSSRGPNPVTPNTLKPDIAAPGNNVIAAWTQLNPISEIEDDKRILPYNIISGTSMACPHAAAAAAYVKSFHPNWSPARIKSALMTTATPMSSSLNPEAEFAYGAGLINPVKAANPGLVYDISEADYAEFLCGEGYTSKELRILTQDKTTCKGKDNEKAVYNLNLPSFAVYVNDTFSGYVYHRTVTNVGSANSTYKARVISSFLLGIEVIPDVLSFTSIGQKKSFSLTIEGQINVEMISASLIWDDGNYQVRSPIVVYGS</sequence>